<comment type="caution">
    <text evidence="1">The sequence shown here is derived from an EMBL/GenBank/DDBJ whole genome shotgun (WGS) entry which is preliminary data.</text>
</comment>
<dbReference type="AlphaFoldDB" id="K5DA80"/>
<dbReference type="EMBL" id="AMCW01000149">
    <property type="protein sequence ID" value="EKJ99352.1"/>
    <property type="molecule type" value="Genomic_DNA"/>
</dbReference>
<gene>
    <name evidence="1" type="ORF">RBSH_05338</name>
</gene>
<accession>K5DA80</accession>
<sequence>MEGTNHHHKKRDYQTGQVAVFAGWRNREQEYDEGNQIERKPSCTYRWF</sequence>
<evidence type="ECO:0000313" key="1">
    <source>
        <dbReference type="EMBL" id="EKJ99352.1"/>
    </source>
</evidence>
<protein>
    <submittedName>
        <fullName evidence="1">Uncharacterized protein</fullName>
    </submittedName>
</protein>
<reference evidence="1 2" key="1">
    <citation type="journal article" date="2013" name="Mar. Genomics">
        <title>Expression of sulfatases in Rhodopirellula baltica and the diversity of sulfatases in the genus Rhodopirellula.</title>
        <authorList>
            <person name="Wegner C.E."/>
            <person name="Richter-Heitmann T."/>
            <person name="Klindworth A."/>
            <person name="Klockow C."/>
            <person name="Richter M."/>
            <person name="Achstetter T."/>
            <person name="Glockner F.O."/>
            <person name="Harder J."/>
        </authorList>
    </citation>
    <scope>NUCLEOTIDE SEQUENCE [LARGE SCALE GENOMIC DNA]</scope>
    <source>
        <strain evidence="1 2">SH28</strain>
    </source>
</reference>
<dbReference type="Proteomes" id="UP000007993">
    <property type="component" value="Unassembled WGS sequence"/>
</dbReference>
<proteinExistence type="predicted"/>
<organism evidence="1 2">
    <name type="scientific">Rhodopirellula baltica SH28</name>
    <dbReference type="NCBI Taxonomy" id="993517"/>
    <lineage>
        <taxon>Bacteria</taxon>
        <taxon>Pseudomonadati</taxon>
        <taxon>Planctomycetota</taxon>
        <taxon>Planctomycetia</taxon>
        <taxon>Pirellulales</taxon>
        <taxon>Pirellulaceae</taxon>
        <taxon>Rhodopirellula</taxon>
    </lineage>
</organism>
<name>K5DA80_RHOBT</name>
<evidence type="ECO:0000313" key="2">
    <source>
        <dbReference type="Proteomes" id="UP000007993"/>
    </source>
</evidence>